<evidence type="ECO:0000313" key="1">
    <source>
        <dbReference type="EMBL" id="QXJ22796.1"/>
    </source>
</evidence>
<evidence type="ECO:0000313" key="2">
    <source>
        <dbReference type="Proteomes" id="UP001049518"/>
    </source>
</evidence>
<dbReference type="RefSeq" id="WP_231336132.1">
    <property type="nucleotide sequence ID" value="NZ_CP059572.1"/>
</dbReference>
<protein>
    <submittedName>
        <fullName evidence="1">Uncharacterized protein</fullName>
    </submittedName>
</protein>
<name>A0ABX8QWU3_9ACTN</name>
<gene>
    <name evidence="1" type="ORF">AGRA3207_003857</name>
</gene>
<dbReference type="EMBL" id="CP059572">
    <property type="protein sequence ID" value="QXJ22796.1"/>
    <property type="molecule type" value="Genomic_DNA"/>
</dbReference>
<sequence>MGRVPLSHIARCQRCAESFASSRAAEVDDWTDGHRCDPELAALLVLVTERRAA</sequence>
<proteinExistence type="predicted"/>
<reference evidence="1" key="1">
    <citation type="submission" date="2020-07" db="EMBL/GenBank/DDBJ databases">
        <authorList>
            <person name="Tarantini F.S."/>
            <person name="Hong K.W."/>
            <person name="Chan K.G."/>
        </authorList>
    </citation>
    <scope>NUCLEOTIDE SEQUENCE</scope>
    <source>
        <strain evidence="1">32-07</strain>
    </source>
</reference>
<accession>A0ABX8QWU3</accession>
<dbReference type="Proteomes" id="UP001049518">
    <property type="component" value="Chromosome"/>
</dbReference>
<keyword evidence="2" id="KW-1185">Reference proteome</keyword>
<organism evidence="1 2">
    <name type="scientific">Actinomadura graeca</name>
    <dbReference type="NCBI Taxonomy" id="2750812"/>
    <lineage>
        <taxon>Bacteria</taxon>
        <taxon>Bacillati</taxon>
        <taxon>Actinomycetota</taxon>
        <taxon>Actinomycetes</taxon>
        <taxon>Streptosporangiales</taxon>
        <taxon>Thermomonosporaceae</taxon>
        <taxon>Actinomadura</taxon>
    </lineage>
</organism>